<evidence type="ECO:0000256" key="5">
    <source>
        <dbReference type="ARBA" id="ARBA00023077"/>
    </source>
</evidence>
<comment type="subcellular location">
    <subcellularLocation>
        <location evidence="1 8">Cell outer membrane</location>
        <topology evidence="1 8">Multi-pass membrane protein</topology>
    </subcellularLocation>
</comment>
<keyword evidence="6 8" id="KW-0472">Membrane</keyword>
<dbReference type="Pfam" id="PF00593">
    <property type="entry name" value="TonB_dep_Rec_b-barrel"/>
    <property type="match status" value="1"/>
</dbReference>
<keyword evidence="7 8" id="KW-0998">Cell outer membrane</keyword>
<dbReference type="InterPro" id="IPR037066">
    <property type="entry name" value="Plug_dom_sf"/>
</dbReference>
<dbReference type="Pfam" id="PF07715">
    <property type="entry name" value="Plug"/>
    <property type="match status" value="1"/>
</dbReference>
<dbReference type="PANTHER" id="PTHR30069">
    <property type="entry name" value="TONB-DEPENDENT OUTER MEMBRANE RECEPTOR"/>
    <property type="match status" value="1"/>
</dbReference>
<protein>
    <submittedName>
        <fullName evidence="14">TonB-dependent receptor</fullName>
    </submittedName>
</protein>
<dbReference type="SUPFAM" id="SSF56935">
    <property type="entry name" value="Porins"/>
    <property type="match status" value="1"/>
</dbReference>
<keyword evidence="2 8" id="KW-0813">Transport</keyword>
<dbReference type="RefSeq" id="WP_346244994.1">
    <property type="nucleotide sequence ID" value="NZ_JBDIZK010000001.1"/>
</dbReference>
<keyword evidence="4 8" id="KW-0812">Transmembrane</keyword>
<feature type="region of interest" description="Disordered" evidence="10">
    <location>
        <begin position="22"/>
        <end position="53"/>
    </location>
</feature>
<dbReference type="InterPro" id="IPR000531">
    <property type="entry name" value="Beta-barrel_TonB"/>
</dbReference>
<dbReference type="Gene3D" id="2.40.170.20">
    <property type="entry name" value="TonB-dependent receptor, beta-barrel domain"/>
    <property type="match status" value="1"/>
</dbReference>
<dbReference type="Gene3D" id="2.170.130.10">
    <property type="entry name" value="TonB-dependent receptor, plug domain"/>
    <property type="match status" value="1"/>
</dbReference>
<evidence type="ECO:0000256" key="4">
    <source>
        <dbReference type="ARBA" id="ARBA00022692"/>
    </source>
</evidence>
<evidence type="ECO:0000256" key="10">
    <source>
        <dbReference type="SAM" id="MobiDB-lite"/>
    </source>
</evidence>
<feature type="chain" id="PRO_5045649503" evidence="11">
    <location>
        <begin position="23"/>
        <end position="730"/>
    </location>
</feature>
<evidence type="ECO:0000256" key="9">
    <source>
        <dbReference type="RuleBase" id="RU003357"/>
    </source>
</evidence>
<evidence type="ECO:0000256" key="8">
    <source>
        <dbReference type="PROSITE-ProRule" id="PRU01360"/>
    </source>
</evidence>
<keyword evidence="3 8" id="KW-1134">Transmembrane beta strand</keyword>
<keyword evidence="14" id="KW-0675">Receptor</keyword>
<evidence type="ECO:0000259" key="13">
    <source>
        <dbReference type="Pfam" id="PF07715"/>
    </source>
</evidence>
<proteinExistence type="inferred from homology"/>
<dbReference type="InterPro" id="IPR039426">
    <property type="entry name" value="TonB-dep_rcpt-like"/>
</dbReference>
<feature type="domain" description="TonB-dependent receptor-like beta-barrel" evidence="12">
    <location>
        <begin position="287"/>
        <end position="699"/>
    </location>
</feature>
<dbReference type="PROSITE" id="PS52016">
    <property type="entry name" value="TONB_DEPENDENT_REC_3"/>
    <property type="match status" value="1"/>
</dbReference>
<evidence type="ECO:0000256" key="1">
    <source>
        <dbReference type="ARBA" id="ARBA00004571"/>
    </source>
</evidence>
<evidence type="ECO:0000256" key="6">
    <source>
        <dbReference type="ARBA" id="ARBA00023136"/>
    </source>
</evidence>
<keyword evidence="11" id="KW-0732">Signal</keyword>
<evidence type="ECO:0000259" key="12">
    <source>
        <dbReference type="Pfam" id="PF00593"/>
    </source>
</evidence>
<keyword evidence="15" id="KW-1185">Reference proteome</keyword>
<evidence type="ECO:0000256" key="7">
    <source>
        <dbReference type="ARBA" id="ARBA00023237"/>
    </source>
</evidence>
<evidence type="ECO:0000313" key="14">
    <source>
        <dbReference type="EMBL" id="MEN3746000.1"/>
    </source>
</evidence>
<dbReference type="InterPro" id="IPR036942">
    <property type="entry name" value="Beta-barrel_TonB_sf"/>
</dbReference>
<evidence type="ECO:0000256" key="3">
    <source>
        <dbReference type="ARBA" id="ARBA00022452"/>
    </source>
</evidence>
<evidence type="ECO:0000256" key="2">
    <source>
        <dbReference type="ARBA" id="ARBA00022448"/>
    </source>
</evidence>
<comment type="caution">
    <text evidence="14">The sequence shown here is derived from an EMBL/GenBank/DDBJ whole genome shotgun (WGS) entry which is preliminary data.</text>
</comment>
<dbReference type="InterPro" id="IPR012910">
    <property type="entry name" value="Plug_dom"/>
</dbReference>
<dbReference type="PANTHER" id="PTHR30069:SF40">
    <property type="entry name" value="TONB-DEPENDENT RECEPTOR NMB0964-RELATED"/>
    <property type="match status" value="1"/>
</dbReference>
<sequence>MRHLFLLSAATVALALPAVAHAAGPDPQPADRTAAAPADPAPDAPADGQDAPVGRGNEIIVTGLLNQSEKDVLSGTSVLSGEELTRDLRPSIGETLAHQPGVSATSFGPSASRPVLRGFQGERIRVLTDGIGSIDVSNTSVDHAVVINPLLAERVEVLRGPASLLYGSSAIGGVVNVIDTRIPRTVPENGYRLNAIGTYGSAANERSIGAAGDVAVTDKIVLHADGSYLKSDDLDIGGYVLTRQARAQALAAAAGPTTADDPDFAATAALRGTLPNSFAKTWTAGVGASIITDTGSLGISYSHYDSFYGVPIRYALASGEEQEAPRLSLLQNRFDLRGEVDTGGGFLDKIRVRAGYANYRHFELEEDGSVGTAFYNKGIEGRLELVQANRGGWSGASGVQFFNRDFNVVGDEAFLPKNTTQQIGFFTLQQVDLGALRAEGGLRYEITDQEANPVNGDLRFFSGKRNFNALSGSAGLSYALADGVRVGVNLSRTERAPSAEELFARGGHAGTQSWELGSPDFGLEKSWGLEGTLHVHQDAFSLDASAYYNWFSNYISENQVDPAICQAAATPSGRDVDLPCFQFQQAAARYYGFEADASLRVARIGSTTINIDALGDYVHANIVDLSPAPRIPPARVLGGIEAQSDRFTARAEVEHVFEQDRIAAFETPTDDYTLVNASIGFRPIPGNQKVSLLLSANNIFDVDARRHSSFLKDFAPLAGRDLRATIRLGF</sequence>
<gene>
    <name evidence="14" type="ORF">TPR58_02385</name>
</gene>
<feature type="domain" description="TonB-dependent receptor plug" evidence="13">
    <location>
        <begin position="70"/>
        <end position="174"/>
    </location>
</feature>
<comment type="similarity">
    <text evidence="8 9">Belongs to the TonB-dependent receptor family.</text>
</comment>
<accession>A0ABV0B325</accession>
<feature type="signal peptide" evidence="11">
    <location>
        <begin position="1"/>
        <end position="22"/>
    </location>
</feature>
<dbReference type="Proteomes" id="UP001427805">
    <property type="component" value="Unassembled WGS sequence"/>
</dbReference>
<feature type="compositionally biased region" description="Low complexity" evidence="10">
    <location>
        <begin position="22"/>
        <end position="38"/>
    </location>
</feature>
<reference evidence="14 15" key="1">
    <citation type="submission" date="2024-05" db="EMBL/GenBank/DDBJ databases">
        <title>Sphingomonas sp. HF-S3 16S ribosomal RNA gene Genome sequencing and assembly.</title>
        <authorList>
            <person name="Lee H."/>
        </authorList>
    </citation>
    <scope>NUCLEOTIDE SEQUENCE [LARGE SCALE GENOMIC DNA]</scope>
    <source>
        <strain evidence="14 15">HF-S3</strain>
    </source>
</reference>
<organism evidence="14 15">
    <name type="scientific">Sphingomonas rustica</name>
    <dbReference type="NCBI Taxonomy" id="3103142"/>
    <lineage>
        <taxon>Bacteria</taxon>
        <taxon>Pseudomonadati</taxon>
        <taxon>Pseudomonadota</taxon>
        <taxon>Alphaproteobacteria</taxon>
        <taxon>Sphingomonadales</taxon>
        <taxon>Sphingomonadaceae</taxon>
        <taxon>Sphingomonas</taxon>
    </lineage>
</organism>
<name>A0ABV0B325_9SPHN</name>
<evidence type="ECO:0000256" key="11">
    <source>
        <dbReference type="SAM" id="SignalP"/>
    </source>
</evidence>
<keyword evidence="5 9" id="KW-0798">TonB box</keyword>
<dbReference type="EMBL" id="JBDIZK010000001">
    <property type="protein sequence ID" value="MEN3746000.1"/>
    <property type="molecule type" value="Genomic_DNA"/>
</dbReference>
<evidence type="ECO:0000313" key="15">
    <source>
        <dbReference type="Proteomes" id="UP001427805"/>
    </source>
</evidence>